<dbReference type="EMBL" id="WNWS01000117">
    <property type="protein sequence ID" value="KAE9979500.1"/>
    <property type="molecule type" value="Genomic_DNA"/>
</dbReference>
<gene>
    <name evidence="3" type="ORF">EG328_000827</name>
</gene>
<name>A0A8H3V148_VENIN</name>
<accession>A0A8H3V148</accession>
<dbReference type="PANTHER" id="PTHR35006:SF3">
    <property type="entry name" value="GLYOXALASE FAMILY PROTEIN (AFU_ORTHOLOGUE AFUA_3G06020)"/>
    <property type="match status" value="1"/>
</dbReference>
<dbReference type="PROSITE" id="PS51819">
    <property type="entry name" value="VOC"/>
    <property type="match status" value="1"/>
</dbReference>
<feature type="compositionally biased region" description="Basic and acidic residues" evidence="1">
    <location>
        <begin position="580"/>
        <end position="589"/>
    </location>
</feature>
<feature type="compositionally biased region" description="Basic and acidic residues" evidence="1">
    <location>
        <begin position="636"/>
        <end position="653"/>
    </location>
</feature>
<feature type="compositionally biased region" description="Low complexity" evidence="1">
    <location>
        <begin position="430"/>
        <end position="445"/>
    </location>
</feature>
<feature type="compositionally biased region" description="Low complexity" evidence="1">
    <location>
        <begin position="475"/>
        <end position="487"/>
    </location>
</feature>
<evidence type="ECO:0000313" key="4">
    <source>
        <dbReference type="Proteomes" id="UP000447873"/>
    </source>
</evidence>
<dbReference type="Proteomes" id="UP000447873">
    <property type="component" value="Unassembled WGS sequence"/>
</dbReference>
<feature type="compositionally biased region" description="Acidic residues" evidence="1">
    <location>
        <begin position="654"/>
        <end position="668"/>
    </location>
</feature>
<feature type="region of interest" description="Disordered" evidence="1">
    <location>
        <begin position="396"/>
        <end position="675"/>
    </location>
</feature>
<sequence>MPVSHIGLTVSHLPTSCSFFLAALQPLGYRFVGQFGNQIGLGVNEADFFLTQETPGIKAGAAHVAFSAPSRAAVRNFYANALRAGGTPHGSPAAREDSEDTFNAAVFDCDGNSVEVVFHEDAAFDDGASYSGQSRVLTLRQDAGDNKSIVSTKSAATTVKTVLAPAGSVVSRKAPSVANSVASKSSSKTVEMPMALKRSFTAPALTPKSSDDTISISRKTLVGTILGAAAGAAVGNVAYAMCKSEEDSARKEQSFLAHLQSQQTAQQIPRPRLVEQVSDPQPVYSSSPRSIQNASEAESYFKEYMQPRQIEPAPASYHHPSYTTVFTSQTQQQSEKVSAARSRVSFARTMSMPEEQRSQAPSRAPSTLISDYALDQRSQAAPSRVAQSTLIGTFVPEPSEHRSSASHAPSERSHAPSERSHAPSERRSSHSSSKSQAAKSQVSKAPSEHKSTTSSSKHSSASGKKHKSKSRRGSEVSGSRSESPVLEEVPEPRRGTPSSRSSVLGRSVADCQSESPYPSSSELDTGNDTDTVVPSDSISCVGSSRPRSHRASSQSSLQHSSSPQQSSPLQFSARTPSHASQRDDSRRASEAASLPPPSPSTVSRSSKSKRASSSSDVSSGSKHSSKSSSSKSRTSSHKERRDSKDVKVVRPEFIEEVEEESEEEEDECSTMTPGKYSKYVNTAGMAMGMGRSGSEAHSVPIRGITQSMIDGSSGGRRGVASYAG</sequence>
<dbReference type="SUPFAM" id="SSF54593">
    <property type="entry name" value="Glyoxalase/Bleomycin resistance protein/Dihydroxybiphenyl dioxygenase"/>
    <property type="match status" value="1"/>
</dbReference>
<organism evidence="3 4">
    <name type="scientific">Venturia inaequalis</name>
    <name type="common">Apple scab fungus</name>
    <dbReference type="NCBI Taxonomy" id="5025"/>
    <lineage>
        <taxon>Eukaryota</taxon>
        <taxon>Fungi</taxon>
        <taxon>Dikarya</taxon>
        <taxon>Ascomycota</taxon>
        <taxon>Pezizomycotina</taxon>
        <taxon>Dothideomycetes</taxon>
        <taxon>Pleosporomycetidae</taxon>
        <taxon>Venturiales</taxon>
        <taxon>Venturiaceae</taxon>
        <taxon>Venturia</taxon>
    </lineage>
</organism>
<reference evidence="3 4" key="1">
    <citation type="submission" date="2018-12" db="EMBL/GenBank/DDBJ databases">
        <title>Venturia inaequalis Genome Resource.</title>
        <authorList>
            <person name="Lichtner F.J."/>
        </authorList>
    </citation>
    <scope>NUCLEOTIDE SEQUENCE [LARGE SCALE GENOMIC DNA]</scope>
    <source>
        <strain evidence="3 4">120213</strain>
    </source>
</reference>
<dbReference type="CDD" id="cd07262">
    <property type="entry name" value="VOC_like"/>
    <property type="match status" value="1"/>
</dbReference>
<proteinExistence type="predicted"/>
<protein>
    <recommendedName>
        <fullName evidence="2">VOC domain-containing protein</fullName>
    </recommendedName>
</protein>
<comment type="caution">
    <text evidence="3">The sequence shown here is derived from an EMBL/GenBank/DDBJ whole genome shotgun (WGS) entry which is preliminary data.</text>
</comment>
<evidence type="ECO:0000256" key="1">
    <source>
        <dbReference type="SAM" id="MobiDB-lite"/>
    </source>
</evidence>
<evidence type="ECO:0000259" key="2">
    <source>
        <dbReference type="PROSITE" id="PS51819"/>
    </source>
</evidence>
<feature type="region of interest" description="Disordered" evidence="1">
    <location>
        <begin position="253"/>
        <end position="272"/>
    </location>
</feature>
<feature type="domain" description="VOC" evidence="2">
    <location>
        <begin position="2"/>
        <end position="119"/>
    </location>
</feature>
<feature type="compositionally biased region" description="Low complexity" evidence="1">
    <location>
        <begin position="551"/>
        <end position="573"/>
    </location>
</feature>
<feature type="compositionally biased region" description="Basic and acidic residues" evidence="1">
    <location>
        <begin position="398"/>
        <end position="428"/>
    </location>
</feature>
<dbReference type="PANTHER" id="PTHR35006">
    <property type="entry name" value="GLYOXALASE FAMILY PROTEIN (AFU_ORTHOLOGUE AFUA_5G14830)"/>
    <property type="match status" value="1"/>
</dbReference>
<feature type="compositionally biased region" description="Low complexity" evidence="1">
    <location>
        <begin position="452"/>
        <end position="462"/>
    </location>
</feature>
<dbReference type="AlphaFoldDB" id="A0A8H3V148"/>
<dbReference type="InterPro" id="IPR029068">
    <property type="entry name" value="Glyas_Bleomycin-R_OHBP_Dase"/>
</dbReference>
<evidence type="ECO:0000313" key="3">
    <source>
        <dbReference type="EMBL" id="KAE9979500.1"/>
    </source>
</evidence>
<feature type="compositionally biased region" description="Low complexity" evidence="1">
    <location>
        <begin position="600"/>
        <end position="633"/>
    </location>
</feature>
<dbReference type="Gene3D" id="3.10.180.10">
    <property type="entry name" value="2,3-Dihydroxybiphenyl 1,2-Dioxygenase, domain 1"/>
    <property type="match status" value="1"/>
</dbReference>
<dbReference type="InterPro" id="IPR037523">
    <property type="entry name" value="VOC_core"/>
</dbReference>
<feature type="compositionally biased region" description="Polar residues" evidence="1">
    <location>
        <begin position="496"/>
        <end position="542"/>
    </location>
</feature>